<sequence>MFIFAYEEMMSVVNTNGFFDAHLEQFGVDENTPLKSYKDVLKFIDQAGNDTAEYDLSPEGANKINSFVTIQHDVYYFSVPFNTTDPLPLTNFYLPKVTTNPFNLIPALLMCFGTSGNHDGIQMDGSWRENDSLVSTVSATYPFDEPHVDYDKNNIQKGVWNVMPVQTGDHFTPMGLFADKDQTREFFKNLAETISSLKD</sequence>
<feature type="domain" description="Lipase-like C-terminal" evidence="6">
    <location>
        <begin position="3"/>
        <end position="190"/>
    </location>
</feature>
<evidence type="ECO:0000256" key="3">
    <source>
        <dbReference type="ARBA" id="ARBA00022729"/>
    </source>
</evidence>
<evidence type="ECO:0000256" key="5">
    <source>
        <dbReference type="ARBA" id="ARBA00023098"/>
    </source>
</evidence>
<dbReference type="GO" id="GO:0005576">
    <property type="term" value="C:extracellular region"/>
    <property type="evidence" value="ECO:0007669"/>
    <property type="project" value="UniProtKB-SubCell"/>
</dbReference>
<evidence type="ECO:0000313" key="7">
    <source>
        <dbReference type="EMBL" id="MPM87264.1"/>
    </source>
</evidence>
<dbReference type="PANTHER" id="PTHR34043:SF3">
    <property type="entry name" value="ALPHA_BETA-HYDROLASES SUPERFAMILY PROTEIN"/>
    <property type="match status" value="1"/>
</dbReference>
<dbReference type="Pfam" id="PF24708">
    <property type="entry name" value="Lip_C"/>
    <property type="match status" value="1"/>
</dbReference>
<comment type="subcellular location">
    <subcellularLocation>
        <location evidence="1">Secreted</location>
    </subcellularLocation>
</comment>
<name>A0A645DCZ6_9ZZZZ</name>
<gene>
    <name evidence="7" type="ORF">SDC9_134360</name>
</gene>
<keyword evidence="5" id="KW-0443">Lipid metabolism</keyword>
<dbReference type="GO" id="GO:0004806">
    <property type="term" value="F:triacylglycerol lipase activity"/>
    <property type="evidence" value="ECO:0007669"/>
    <property type="project" value="UniProtKB-EC"/>
</dbReference>
<dbReference type="PANTHER" id="PTHR34043">
    <property type="entry name" value="ALPHA/BETA-HYDROLASES SUPERFAMILY PROTEIN"/>
    <property type="match status" value="1"/>
</dbReference>
<keyword evidence="2" id="KW-0964">Secreted</keyword>
<dbReference type="InterPro" id="IPR029058">
    <property type="entry name" value="AB_hydrolase_fold"/>
</dbReference>
<protein>
    <submittedName>
        <fullName evidence="7">Lipase</fullName>
        <ecNumber evidence="7">3.1.1.3</ecNumber>
    </submittedName>
</protein>
<evidence type="ECO:0000256" key="1">
    <source>
        <dbReference type="ARBA" id="ARBA00004613"/>
    </source>
</evidence>
<organism evidence="7">
    <name type="scientific">bioreactor metagenome</name>
    <dbReference type="NCBI Taxonomy" id="1076179"/>
    <lineage>
        <taxon>unclassified sequences</taxon>
        <taxon>metagenomes</taxon>
        <taxon>ecological metagenomes</taxon>
    </lineage>
</organism>
<reference evidence="7" key="1">
    <citation type="submission" date="2019-08" db="EMBL/GenBank/DDBJ databases">
        <authorList>
            <person name="Kucharzyk K."/>
            <person name="Murdoch R.W."/>
            <person name="Higgins S."/>
            <person name="Loffler F."/>
        </authorList>
    </citation>
    <scope>NUCLEOTIDE SEQUENCE</scope>
</reference>
<evidence type="ECO:0000256" key="2">
    <source>
        <dbReference type="ARBA" id="ARBA00022525"/>
    </source>
</evidence>
<dbReference type="GO" id="GO:0006629">
    <property type="term" value="P:lipid metabolic process"/>
    <property type="evidence" value="ECO:0007669"/>
    <property type="project" value="UniProtKB-KW"/>
</dbReference>
<keyword evidence="4 7" id="KW-0378">Hydrolase</keyword>
<comment type="caution">
    <text evidence="7">The sequence shown here is derived from an EMBL/GenBank/DDBJ whole genome shotgun (WGS) entry which is preliminary data.</text>
</comment>
<dbReference type="SUPFAM" id="SSF53474">
    <property type="entry name" value="alpha/beta-Hydrolases"/>
    <property type="match status" value="1"/>
</dbReference>
<evidence type="ECO:0000256" key="4">
    <source>
        <dbReference type="ARBA" id="ARBA00022801"/>
    </source>
</evidence>
<dbReference type="EMBL" id="VSSQ01035121">
    <property type="protein sequence ID" value="MPM87264.1"/>
    <property type="molecule type" value="Genomic_DNA"/>
</dbReference>
<dbReference type="Gene3D" id="3.40.50.1820">
    <property type="entry name" value="alpha/beta hydrolase"/>
    <property type="match status" value="1"/>
</dbReference>
<dbReference type="InterPro" id="IPR056304">
    <property type="entry name" value="Lip-like_C"/>
</dbReference>
<dbReference type="EC" id="3.1.1.3" evidence="7"/>
<evidence type="ECO:0000259" key="6">
    <source>
        <dbReference type="Pfam" id="PF24708"/>
    </source>
</evidence>
<dbReference type="AlphaFoldDB" id="A0A645DCZ6"/>
<proteinExistence type="predicted"/>
<keyword evidence="3" id="KW-0732">Signal</keyword>
<accession>A0A645DCZ6</accession>